<reference evidence="1" key="1">
    <citation type="submission" date="2019-04" db="EMBL/GenBank/DDBJ databases">
        <title>Microbes associate with the intestines of laboratory mice.</title>
        <authorList>
            <person name="Navarre W."/>
            <person name="Wong E."/>
            <person name="Huang K."/>
            <person name="Tropini C."/>
            <person name="Ng K."/>
            <person name="Yu B."/>
        </authorList>
    </citation>
    <scope>NUCLEOTIDE SEQUENCE</scope>
    <source>
        <strain evidence="1">NM01_1-7b</strain>
    </source>
</reference>
<sequence length="90" mass="10255">MIVYLGQKLHHVNNVDKSVIMTVAGAANYKKDFHALEKEGGAGMWTGFEFGLSEHDIIEKLQSKLNISLQKAQEYLNMFGQQFMQPKERP</sequence>
<gene>
    <name evidence="1" type="ORF">E5329_13390</name>
</gene>
<evidence type="ECO:0000313" key="1">
    <source>
        <dbReference type="EMBL" id="TGY95713.1"/>
    </source>
</evidence>
<protein>
    <submittedName>
        <fullName evidence="1">Uncharacterized protein</fullName>
    </submittedName>
</protein>
<name>A0AC61RUW9_9FIRM</name>
<dbReference type="EMBL" id="SRYA01000025">
    <property type="protein sequence ID" value="TGY95713.1"/>
    <property type="molecule type" value="Genomic_DNA"/>
</dbReference>
<dbReference type="Proteomes" id="UP000304953">
    <property type="component" value="Unassembled WGS sequence"/>
</dbReference>
<comment type="caution">
    <text evidence="1">The sequence shown here is derived from an EMBL/GenBank/DDBJ whole genome shotgun (WGS) entry which is preliminary data.</text>
</comment>
<evidence type="ECO:0000313" key="2">
    <source>
        <dbReference type="Proteomes" id="UP000304953"/>
    </source>
</evidence>
<proteinExistence type="predicted"/>
<organism evidence="1 2">
    <name type="scientific">Petralouisia muris</name>
    <dbReference type="NCBI Taxonomy" id="3032872"/>
    <lineage>
        <taxon>Bacteria</taxon>
        <taxon>Bacillati</taxon>
        <taxon>Bacillota</taxon>
        <taxon>Clostridia</taxon>
        <taxon>Lachnospirales</taxon>
        <taxon>Lachnospiraceae</taxon>
        <taxon>Petralouisia</taxon>
    </lineage>
</organism>
<accession>A0AC61RUW9</accession>
<keyword evidence="2" id="KW-1185">Reference proteome</keyword>